<proteinExistence type="predicted"/>
<evidence type="ECO:0000256" key="1">
    <source>
        <dbReference type="SAM" id="MobiDB-lite"/>
    </source>
</evidence>
<dbReference type="AlphaFoldDB" id="A0AAV9GRQ0"/>
<organism evidence="2 3">
    <name type="scientific">Podospora aff. communis PSN243</name>
    <dbReference type="NCBI Taxonomy" id="3040156"/>
    <lineage>
        <taxon>Eukaryota</taxon>
        <taxon>Fungi</taxon>
        <taxon>Dikarya</taxon>
        <taxon>Ascomycota</taxon>
        <taxon>Pezizomycotina</taxon>
        <taxon>Sordariomycetes</taxon>
        <taxon>Sordariomycetidae</taxon>
        <taxon>Sordariales</taxon>
        <taxon>Podosporaceae</taxon>
        <taxon>Podospora</taxon>
    </lineage>
</organism>
<reference evidence="2" key="1">
    <citation type="journal article" date="2023" name="Mol. Phylogenet. Evol.">
        <title>Genome-scale phylogeny and comparative genomics of the fungal order Sordariales.</title>
        <authorList>
            <person name="Hensen N."/>
            <person name="Bonometti L."/>
            <person name="Westerberg I."/>
            <person name="Brannstrom I.O."/>
            <person name="Guillou S."/>
            <person name="Cros-Aarteil S."/>
            <person name="Calhoun S."/>
            <person name="Haridas S."/>
            <person name="Kuo A."/>
            <person name="Mondo S."/>
            <person name="Pangilinan J."/>
            <person name="Riley R."/>
            <person name="LaButti K."/>
            <person name="Andreopoulos B."/>
            <person name="Lipzen A."/>
            <person name="Chen C."/>
            <person name="Yan M."/>
            <person name="Daum C."/>
            <person name="Ng V."/>
            <person name="Clum A."/>
            <person name="Steindorff A."/>
            <person name="Ohm R.A."/>
            <person name="Martin F."/>
            <person name="Silar P."/>
            <person name="Natvig D.O."/>
            <person name="Lalanne C."/>
            <person name="Gautier V."/>
            <person name="Ament-Velasquez S.L."/>
            <person name="Kruys A."/>
            <person name="Hutchinson M.I."/>
            <person name="Powell A.J."/>
            <person name="Barry K."/>
            <person name="Miller A.N."/>
            <person name="Grigoriev I.V."/>
            <person name="Debuchy R."/>
            <person name="Gladieux P."/>
            <person name="Hiltunen Thoren M."/>
            <person name="Johannesson H."/>
        </authorList>
    </citation>
    <scope>NUCLEOTIDE SEQUENCE</scope>
    <source>
        <strain evidence="2">PSN243</strain>
    </source>
</reference>
<feature type="compositionally biased region" description="Polar residues" evidence="1">
    <location>
        <begin position="178"/>
        <end position="187"/>
    </location>
</feature>
<dbReference type="Proteomes" id="UP001321760">
    <property type="component" value="Unassembled WGS sequence"/>
</dbReference>
<comment type="caution">
    <text evidence="2">The sequence shown here is derived from an EMBL/GenBank/DDBJ whole genome shotgun (WGS) entry which is preliminary data.</text>
</comment>
<gene>
    <name evidence="2" type="ORF">QBC34DRAFT_378788</name>
</gene>
<name>A0AAV9GRQ0_9PEZI</name>
<reference evidence="2" key="2">
    <citation type="submission" date="2023-05" db="EMBL/GenBank/DDBJ databases">
        <authorList>
            <consortium name="Lawrence Berkeley National Laboratory"/>
            <person name="Steindorff A."/>
            <person name="Hensen N."/>
            <person name="Bonometti L."/>
            <person name="Westerberg I."/>
            <person name="Brannstrom I.O."/>
            <person name="Guillou S."/>
            <person name="Cros-Aarteil S."/>
            <person name="Calhoun S."/>
            <person name="Haridas S."/>
            <person name="Kuo A."/>
            <person name="Mondo S."/>
            <person name="Pangilinan J."/>
            <person name="Riley R."/>
            <person name="Labutti K."/>
            <person name="Andreopoulos B."/>
            <person name="Lipzen A."/>
            <person name="Chen C."/>
            <person name="Yanf M."/>
            <person name="Daum C."/>
            <person name="Ng V."/>
            <person name="Clum A."/>
            <person name="Ohm R."/>
            <person name="Martin F."/>
            <person name="Silar P."/>
            <person name="Natvig D."/>
            <person name="Lalanne C."/>
            <person name="Gautier V."/>
            <person name="Ament-Velasquez S.L."/>
            <person name="Kruys A."/>
            <person name="Hutchinson M.I."/>
            <person name="Powell A.J."/>
            <person name="Barry K."/>
            <person name="Miller A.N."/>
            <person name="Grigoriev I.V."/>
            <person name="Debuchy R."/>
            <person name="Gladieux P."/>
            <person name="Thoren M.H."/>
            <person name="Johannesson H."/>
        </authorList>
    </citation>
    <scope>NUCLEOTIDE SEQUENCE</scope>
    <source>
        <strain evidence="2">PSN243</strain>
    </source>
</reference>
<protein>
    <submittedName>
        <fullName evidence="2">Uncharacterized protein</fullName>
    </submittedName>
</protein>
<accession>A0AAV9GRQ0</accession>
<evidence type="ECO:0000313" key="2">
    <source>
        <dbReference type="EMBL" id="KAK4450963.1"/>
    </source>
</evidence>
<keyword evidence="3" id="KW-1185">Reference proteome</keyword>
<feature type="region of interest" description="Disordered" evidence="1">
    <location>
        <begin position="141"/>
        <end position="187"/>
    </location>
</feature>
<sequence length="302" mass="33748">MDLHHLFRFFCSREEAALALYIVFFCTEDVGKAVKELLKQQSFQDILKVEGPDSVSFLYETIHKGIKLAFYESQYSAEAPSDSAGPWGTSCGMPLRLYPNDPNVWRRATLGGVLEATSPTHDIGYYAMTAGHFLDNWDDSSDEQEYERNLGGRGSQDPSQSLKSSPRDVPGTNEDTHSTSYLAQDTSPWNFGRPKRYAGLITGNPTRETLKYFDWTVFRLDRDEWNPNSFVRTGARYPSFICDHRRNSVASARKRVAILTASSGMLHGVVLAGMAQLAIEPGEEVIDVLIISLQSHGGGGYW</sequence>
<evidence type="ECO:0000313" key="3">
    <source>
        <dbReference type="Proteomes" id="UP001321760"/>
    </source>
</evidence>
<dbReference type="EMBL" id="MU865930">
    <property type="protein sequence ID" value="KAK4450963.1"/>
    <property type="molecule type" value="Genomic_DNA"/>
</dbReference>